<dbReference type="PANTHER" id="PTHR36928">
    <property type="entry name" value="PHOSPHATASE YCDX-RELATED"/>
    <property type="match status" value="1"/>
</dbReference>
<dbReference type="Proteomes" id="UP000185744">
    <property type="component" value="Unassembled WGS sequence"/>
</dbReference>
<dbReference type="Pfam" id="PF02811">
    <property type="entry name" value="PHP"/>
    <property type="match status" value="1"/>
</dbReference>
<keyword evidence="3" id="KW-1185">Reference proteome</keyword>
<name>A0A1Q6DXX8_METT1</name>
<dbReference type="CDD" id="cd07432">
    <property type="entry name" value="PHP_HisPPase"/>
    <property type="match status" value="1"/>
</dbReference>
<dbReference type="AlphaFoldDB" id="A0A1Q6DXX8"/>
<dbReference type="EMBL" id="MSDW01000001">
    <property type="protein sequence ID" value="OKY79198.1"/>
    <property type="molecule type" value="Genomic_DNA"/>
</dbReference>
<evidence type="ECO:0000259" key="1">
    <source>
        <dbReference type="SMART" id="SM00481"/>
    </source>
</evidence>
<dbReference type="STRING" id="1903181.BTN85_1706"/>
<dbReference type="SUPFAM" id="SSF89550">
    <property type="entry name" value="PHP domain-like"/>
    <property type="match status" value="1"/>
</dbReference>
<sequence>MLADFHVHSIYSDGELIPSEIFRRYSVRGYDAVAVTEHIDFSNYEEIEKIKESTENFNGIETFVGAEITHVPVNRIEEIIGRAKDHGAEVIIVHGESPVEPVEAGTNSRALELSDVDILAHPGFVTEEEAYKAKENDIYLEISARSGHCYCNGHVAKVSKETGASVLVNSDAHGPRDLLDEEMEMKIARGAGFSENKAKEIVNENTERFMKRLKR</sequence>
<dbReference type="GO" id="GO:0042578">
    <property type="term" value="F:phosphoric ester hydrolase activity"/>
    <property type="evidence" value="ECO:0007669"/>
    <property type="project" value="TreeGrafter"/>
</dbReference>
<dbReference type="SMART" id="SM00481">
    <property type="entry name" value="POLIIIAc"/>
    <property type="match status" value="1"/>
</dbReference>
<proteinExistence type="predicted"/>
<dbReference type="InterPro" id="IPR050243">
    <property type="entry name" value="PHP_phosphatase"/>
</dbReference>
<dbReference type="InParanoid" id="A0A1Q6DXX8"/>
<comment type="caution">
    <text evidence="2">The sequence shown here is derived from an EMBL/GenBank/DDBJ whole genome shotgun (WGS) entry which is preliminary data.</text>
</comment>
<dbReference type="InterPro" id="IPR004013">
    <property type="entry name" value="PHP_dom"/>
</dbReference>
<evidence type="ECO:0000313" key="3">
    <source>
        <dbReference type="Proteomes" id="UP000185744"/>
    </source>
</evidence>
<evidence type="ECO:0000313" key="2">
    <source>
        <dbReference type="EMBL" id="OKY79198.1"/>
    </source>
</evidence>
<dbReference type="GO" id="GO:0008270">
    <property type="term" value="F:zinc ion binding"/>
    <property type="evidence" value="ECO:0007669"/>
    <property type="project" value="TreeGrafter"/>
</dbReference>
<dbReference type="InterPro" id="IPR003141">
    <property type="entry name" value="Pol/His_phosphatase_N"/>
</dbReference>
<dbReference type="PANTHER" id="PTHR36928:SF1">
    <property type="entry name" value="PHOSPHATASE YCDX-RELATED"/>
    <property type="match status" value="1"/>
</dbReference>
<gene>
    <name evidence="2" type="ORF">BTN85_1706</name>
</gene>
<dbReference type="Gene3D" id="3.20.20.140">
    <property type="entry name" value="Metal-dependent hydrolases"/>
    <property type="match status" value="1"/>
</dbReference>
<dbReference type="GO" id="GO:0005829">
    <property type="term" value="C:cytosol"/>
    <property type="evidence" value="ECO:0007669"/>
    <property type="project" value="TreeGrafter"/>
</dbReference>
<dbReference type="InterPro" id="IPR016195">
    <property type="entry name" value="Pol/histidinol_Pase-like"/>
</dbReference>
<accession>A0A1Q6DXX8</accession>
<feature type="domain" description="Polymerase/histidinol phosphatase N-terminal" evidence="1">
    <location>
        <begin position="3"/>
        <end position="72"/>
    </location>
</feature>
<reference evidence="2" key="1">
    <citation type="submission" date="2016-12" db="EMBL/GenBank/DDBJ databases">
        <title>Discovery of methanogenic haloarchaea.</title>
        <authorList>
            <person name="Sorokin D.Y."/>
            <person name="Makarova K.S."/>
            <person name="Abbas B."/>
            <person name="Ferrer M."/>
            <person name="Golyshin P.N."/>
        </authorList>
    </citation>
    <scope>NUCLEOTIDE SEQUENCE [LARGE SCALE GENOMIC DNA]</scope>
    <source>
        <strain evidence="2">HMET1</strain>
    </source>
</reference>
<protein>
    <submittedName>
        <fullName evidence="2">Histidinol phosphatase HIS2, PHP superfamily</fullName>
    </submittedName>
</protein>
<organism evidence="2 3">
    <name type="scientific">Methanohalarchaeum thermophilum</name>
    <dbReference type="NCBI Taxonomy" id="1903181"/>
    <lineage>
        <taxon>Archaea</taxon>
        <taxon>Methanobacteriati</taxon>
        <taxon>Methanobacteriota</taxon>
        <taxon>Methanonatronarchaeia</taxon>
        <taxon>Methanonatronarchaeales</taxon>
        <taxon>Methanonatronarchaeaceae</taxon>
        <taxon>Candidatus Methanohalarchaeum</taxon>
    </lineage>
</organism>
<dbReference type="NCBIfam" id="NF004981">
    <property type="entry name" value="PRK06361.1"/>
    <property type="match status" value="1"/>
</dbReference>